<evidence type="ECO:0000313" key="3">
    <source>
        <dbReference type="EMBL" id="GJE92330.1"/>
    </source>
</evidence>
<keyword evidence="3" id="KW-0378">Hydrolase</keyword>
<dbReference type="CDD" id="cd11577">
    <property type="entry name" value="GH71"/>
    <property type="match status" value="1"/>
</dbReference>
<name>A0A9P3GCT5_9APHY</name>
<gene>
    <name evidence="3" type="ORF">PsYK624_084840</name>
</gene>
<evidence type="ECO:0000256" key="2">
    <source>
        <dbReference type="SAM" id="SignalP"/>
    </source>
</evidence>
<dbReference type="AlphaFoldDB" id="A0A9P3GCT5"/>
<organism evidence="3 4">
    <name type="scientific">Phanerochaete sordida</name>
    <dbReference type="NCBI Taxonomy" id="48140"/>
    <lineage>
        <taxon>Eukaryota</taxon>
        <taxon>Fungi</taxon>
        <taxon>Dikarya</taxon>
        <taxon>Basidiomycota</taxon>
        <taxon>Agaricomycotina</taxon>
        <taxon>Agaricomycetes</taxon>
        <taxon>Polyporales</taxon>
        <taxon>Phanerochaetaceae</taxon>
        <taxon>Phanerochaete</taxon>
    </lineage>
</organism>
<sequence length="521" mass="56773">MRLDAVTCLALLQLWTAQAAVIERQEMTLQALLIDPQGAVLQPLAAGLFPQVTDSPSATPSDPGASETPSSTSSGPCSSSASDPTNSPGDFQPTPAVTDISRTTSTTAAPQPTSTKLVFAHHIVGNTYNYTQSTWANDIKLASSKGIDAFALNIGVDSWEPGQVSNAYAAARSLNTPFKLFFSFDMTSFPCASANNAAILRQYIHNYTSHPNQLLYKSKVFVSTFAGQDCTFGARSVDQGWYNTVKSGMNTYFVPSFFVDPATFKSYSALDGAFGWNSGWPMGDYNITFDQDQSYISNLPNRSYMAAASPWFFTHYGPDTYNKNFIYRGDDWLLSQRWEALVANRSMVDFVEVNTWNDFGESHYVGPIEGIQPMSQAWVNGFDHTGWLDLISYYASAFKTGSYPKITRDRTFLWARLFPAAANATNDHVARPTNWQWTEDYLWAVVQLTAPANVTLACGPNSATASVPAGTTKLKLPLTANCTVSSTVARGTVRTTFAPPGMAFNTAPVTYNFNAFVAASA</sequence>
<feature type="region of interest" description="Disordered" evidence="1">
    <location>
        <begin position="51"/>
        <end position="98"/>
    </location>
</feature>
<keyword evidence="2" id="KW-0732">Signal</keyword>
<dbReference type="Gene3D" id="3.20.20.80">
    <property type="entry name" value="Glycosidases"/>
    <property type="match status" value="1"/>
</dbReference>
<evidence type="ECO:0000313" key="4">
    <source>
        <dbReference type="Proteomes" id="UP000703269"/>
    </source>
</evidence>
<accession>A0A9P3GCT5</accession>
<dbReference type="InterPro" id="IPR005197">
    <property type="entry name" value="Glyco_hydro_71"/>
</dbReference>
<dbReference type="GO" id="GO:0051118">
    <property type="term" value="F:glucan endo-1,3-alpha-glucosidase activity"/>
    <property type="evidence" value="ECO:0007669"/>
    <property type="project" value="InterPro"/>
</dbReference>
<dbReference type="Pfam" id="PF03659">
    <property type="entry name" value="Glyco_hydro_71"/>
    <property type="match status" value="1"/>
</dbReference>
<feature type="signal peptide" evidence="2">
    <location>
        <begin position="1"/>
        <end position="19"/>
    </location>
</feature>
<dbReference type="EMBL" id="BPQB01000026">
    <property type="protein sequence ID" value="GJE92330.1"/>
    <property type="molecule type" value="Genomic_DNA"/>
</dbReference>
<evidence type="ECO:0000256" key="1">
    <source>
        <dbReference type="SAM" id="MobiDB-lite"/>
    </source>
</evidence>
<proteinExistence type="predicted"/>
<keyword evidence="4" id="KW-1185">Reference proteome</keyword>
<protein>
    <submittedName>
        <fullName evidence="3">Glycoside hydrolase family 71 protein</fullName>
    </submittedName>
</protein>
<feature type="chain" id="PRO_5040347180" evidence="2">
    <location>
        <begin position="20"/>
        <end position="521"/>
    </location>
</feature>
<comment type="caution">
    <text evidence="3">The sequence shown here is derived from an EMBL/GenBank/DDBJ whole genome shotgun (WGS) entry which is preliminary data.</text>
</comment>
<dbReference type="OrthoDB" id="3257981at2759"/>
<dbReference type="Proteomes" id="UP000703269">
    <property type="component" value="Unassembled WGS sequence"/>
</dbReference>
<reference evidence="3 4" key="1">
    <citation type="submission" date="2021-08" db="EMBL/GenBank/DDBJ databases">
        <title>Draft Genome Sequence of Phanerochaete sordida strain YK-624.</title>
        <authorList>
            <person name="Mori T."/>
            <person name="Dohra H."/>
            <person name="Suzuki T."/>
            <person name="Kawagishi H."/>
            <person name="Hirai H."/>
        </authorList>
    </citation>
    <scope>NUCLEOTIDE SEQUENCE [LARGE SCALE GENOMIC DNA]</scope>
    <source>
        <strain evidence="3 4">YK-624</strain>
    </source>
</reference>
<feature type="compositionally biased region" description="Low complexity" evidence="1">
    <location>
        <begin position="64"/>
        <end position="82"/>
    </location>
</feature>